<dbReference type="InterPro" id="IPR010982">
    <property type="entry name" value="Lambda_DNA-bd_dom_sf"/>
</dbReference>
<dbReference type="GO" id="GO:0003677">
    <property type="term" value="F:DNA binding"/>
    <property type="evidence" value="ECO:0007669"/>
    <property type="project" value="InterPro"/>
</dbReference>
<dbReference type="RefSeq" id="WP_084220836.1">
    <property type="nucleotide sequence ID" value="NZ_VLJS01000013.1"/>
</dbReference>
<name>A0A562E472_9GAMM</name>
<dbReference type="SUPFAM" id="SSF47413">
    <property type="entry name" value="lambda repressor-like DNA-binding domains"/>
    <property type="match status" value="1"/>
</dbReference>
<comment type="similarity">
    <text evidence="1">Belongs to the short-chain fatty acyl-CoA assimilation regulator (ScfR) family.</text>
</comment>
<reference evidence="3 4" key="1">
    <citation type="submission" date="2019-07" db="EMBL/GenBank/DDBJ databases">
        <title>Genome sequencing of lignin-degrading bacterial isolates.</title>
        <authorList>
            <person name="Gladden J."/>
        </authorList>
    </citation>
    <scope>NUCLEOTIDE SEQUENCE [LARGE SCALE GENOMIC DNA]</scope>
    <source>
        <strain evidence="3 4">J19</strain>
    </source>
</reference>
<dbReference type="CDD" id="cd00093">
    <property type="entry name" value="HTH_XRE"/>
    <property type="match status" value="1"/>
</dbReference>
<comment type="caution">
    <text evidence="3">The sequence shown here is derived from an EMBL/GenBank/DDBJ whole genome shotgun (WGS) entry which is preliminary data.</text>
</comment>
<feature type="domain" description="HTH cro/C1-type" evidence="2">
    <location>
        <begin position="19"/>
        <end position="67"/>
    </location>
</feature>
<protein>
    <submittedName>
        <fullName evidence="3">Zn-dependent peptidase ImmA (M78 family)</fullName>
    </submittedName>
</protein>
<evidence type="ECO:0000313" key="4">
    <source>
        <dbReference type="Proteomes" id="UP000321583"/>
    </source>
</evidence>
<evidence type="ECO:0000256" key="1">
    <source>
        <dbReference type="ARBA" id="ARBA00007227"/>
    </source>
</evidence>
<dbReference type="OrthoDB" id="9796786at2"/>
<dbReference type="Pfam" id="PF06114">
    <property type="entry name" value="Peptidase_M78"/>
    <property type="match status" value="1"/>
</dbReference>
<dbReference type="InterPro" id="IPR001387">
    <property type="entry name" value="Cro/C1-type_HTH"/>
</dbReference>
<dbReference type="PANTHER" id="PTHR43236">
    <property type="entry name" value="ANTITOXIN HIGA1"/>
    <property type="match status" value="1"/>
</dbReference>
<accession>A0A562E472</accession>
<gene>
    <name evidence="3" type="ORF">L613_001100000250</name>
</gene>
<dbReference type="InterPro" id="IPR010359">
    <property type="entry name" value="IrrE_HExxH"/>
</dbReference>
<dbReference type="AlphaFoldDB" id="A0A562E472"/>
<evidence type="ECO:0000259" key="2">
    <source>
        <dbReference type="PROSITE" id="PS50943"/>
    </source>
</evidence>
<organism evidence="3 4">
    <name type="scientific">Pseudoxanthomonas taiwanensis J19</name>
    <dbReference type="NCBI Taxonomy" id="935569"/>
    <lineage>
        <taxon>Bacteria</taxon>
        <taxon>Pseudomonadati</taxon>
        <taxon>Pseudomonadota</taxon>
        <taxon>Gammaproteobacteria</taxon>
        <taxon>Lysobacterales</taxon>
        <taxon>Lysobacteraceae</taxon>
        <taxon>Pseudoxanthomonas</taxon>
    </lineage>
</organism>
<dbReference type="Gene3D" id="1.10.260.40">
    <property type="entry name" value="lambda repressor-like DNA-binding domains"/>
    <property type="match status" value="1"/>
</dbReference>
<evidence type="ECO:0000313" key="3">
    <source>
        <dbReference type="EMBL" id="TWH16836.1"/>
    </source>
</evidence>
<keyword evidence="4" id="KW-1185">Reference proteome</keyword>
<dbReference type="Pfam" id="PF01381">
    <property type="entry name" value="HTH_3"/>
    <property type="match status" value="1"/>
</dbReference>
<dbReference type="PANTHER" id="PTHR43236:SF2">
    <property type="entry name" value="BLL0069 PROTEIN"/>
    <property type="match status" value="1"/>
</dbReference>
<dbReference type="PROSITE" id="PS50943">
    <property type="entry name" value="HTH_CROC1"/>
    <property type="match status" value="1"/>
</dbReference>
<dbReference type="SMART" id="SM00530">
    <property type="entry name" value="HTH_XRE"/>
    <property type="match status" value="1"/>
</dbReference>
<proteinExistence type="inferred from homology"/>
<dbReference type="EMBL" id="VLJS01000013">
    <property type="protein sequence ID" value="TWH16836.1"/>
    <property type="molecule type" value="Genomic_DNA"/>
</dbReference>
<sequence length="383" mass="43419">MVERISNVNWQRIQWCCGERRITTEELAAAVGVSHSVLGRVEQGEDALTFNQLQRLASYLGRGVLFFLESGPVDPEQVFTSGFRALANQKVDIDASVKRIIELAEWQREAYLSLRADIEDDGVEEFNPPEVDGLSIEDAASVVRGWLDLDGIHSFDGYRRAIERKGMLVFRTNGYQGKWQIPKSSSVLGFAIYHDSFPVIVIRKTKYESRQTFTLFHELAHIILHRDSVIDEEADLELISGRERDANRFAALVLIPDGYLKNTGLVSVPVDVSGIDDWLKHHRARLGVSSEVILLRLLDAGYIDRSIYAAYKEWQLKQPIPEDDGGARLYRYREPKHILGDGYVRMVLSALERQRITLTKASKFLDGLKVGDLHKLEGHYAGH</sequence>
<dbReference type="Gene3D" id="1.10.10.2910">
    <property type="match status" value="1"/>
</dbReference>
<dbReference type="InterPro" id="IPR052345">
    <property type="entry name" value="Rad_response_metalloprotease"/>
</dbReference>
<dbReference type="Proteomes" id="UP000321583">
    <property type="component" value="Unassembled WGS sequence"/>
</dbReference>